<sequence length="154" mass="17249">MPQQTVISGTAQDRPDRQGGTEGVTPLPPQRSGPHPPSGGTEQEEGVMARRDRPDATPLVVRHRRDWRRWWRYCRCGLCWRCCPDRGRSVLVHLVLRRPDAPPQLASVGGPPPRPLPRNHNSRFGLNAPTLIDAETGYGSGQRRRGRRAELSGR</sequence>
<gene>
    <name evidence="2" type="ORF">Pma05_15660</name>
</gene>
<feature type="compositionally biased region" description="Pro residues" evidence="1">
    <location>
        <begin position="26"/>
        <end position="37"/>
    </location>
</feature>
<organism evidence="2 3">
    <name type="scientific">Plantactinospora mayteni</name>
    <dbReference type="NCBI Taxonomy" id="566021"/>
    <lineage>
        <taxon>Bacteria</taxon>
        <taxon>Bacillati</taxon>
        <taxon>Actinomycetota</taxon>
        <taxon>Actinomycetes</taxon>
        <taxon>Micromonosporales</taxon>
        <taxon>Micromonosporaceae</taxon>
        <taxon>Plantactinospora</taxon>
    </lineage>
</organism>
<comment type="caution">
    <text evidence="2">The sequence shown here is derived from an EMBL/GenBank/DDBJ whole genome shotgun (WGS) entry which is preliminary data.</text>
</comment>
<dbReference type="Proteomes" id="UP000621500">
    <property type="component" value="Unassembled WGS sequence"/>
</dbReference>
<evidence type="ECO:0000313" key="3">
    <source>
        <dbReference type="Proteomes" id="UP000621500"/>
    </source>
</evidence>
<feature type="region of interest" description="Disordered" evidence="1">
    <location>
        <begin position="1"/>
        <end position="59"/>
    </location>
</feature>
<evidence type="ECO:0000256" key="1">
    <source>
        <dbReference type="SAM" id="MobiDB-lite"/>
    </source>
</evidence>
<evidence type="ECO:0000313" key="2">
    <source>
        <dbReference type="EMBL" id="GIG94993.1"/>
    </source>
</evidence>
<accession>A0ABQ4EJR4</accession>
<name>A0ABQ4EJR4_9ACTN</name>
<feature type="region of interest" description="Disordered" evidence="1">
    <location>
        <begin position="102"/>
        <end position="154"/>
    </location>
</feature>
<dbReference type="EMBL" id="BONX01000008">
    <property type="protein sequence ID" value="GIG94993.1"/>
    <property type="molecule type" value="Genomic_DNA"/>
</dbReference>
<keyword evidence="3" id="KW-1185">Reference proteome</keyword>
<feature type="compositionally biased region" description="Polar residues" evidence="1">
    <location>
        <begin position="1"/>
        <end position="11"/>
    </location>
</feature>
<reference evidence="2 3" key="1">
    <citation type="submission" date="2021-01" db="EMBL/GenBank/DDBJ databases">
        <title>Whole genome shotgun sequence of Plantactinospora mayteni NBRC 109088.</title>
        <authorList>
            <person name="Komaki H."/>
            <person name="Tamura T."/>
        </authorList>
    </citation>
    <scope>NUCLEOTIDE SEQUENCE [LARGE SCALE GENOMIC DNA]</scope>
    <source>
        <strain evidence="2 3">NBRC 109088</strain>
    </source>
</reference>
<protein>
    <submittedName>
        <fullName evidence="2">Uncharacterized protein</fullName>
    </submittedName>
</protein>
<proteinExistence type="predicted"/>